<dbReference type="Pfam" id="PF00293">
    <property type="entry name" value="NUDIX"/>
    <property type="match status" value="1"/>
</dbReference>
<protein>
    <recommendedName>
        <fullName evidence="3">RNA pyrophosphohydrolase</fullName>
        <ecNumber evidence="3">3.6.1.-</ecNumber>
    </recommendedName>
    <alternativeName>
        <fullName evidence="3">(Di)nucleoside polyphosphate hydrolase</fullName>
    </alternativeName>
</protein>
<feature type="domain" description="Nudix hydrolase" evidence="4">
    <location>
        <begin position="10"/>
        <end position="153"/>
    </location>
</feature>
<proteinExistence type="inferred from homology"/>
<dbReference type="GO" id="GO:0034432">
    <property type="term" value="F:bis(5'-adenosyl)-pentaphosphatase activity"/>
    <property type="evidence" value="ECO:0007669"/>
    <property type="project" value="TreeGrafter"/>
</dbReference>
<evidence type="ECO:0000256" key="2">
    <source>
        <dbReference type="ARBA" id="ARBA00022801"/>
    </source>
</evidence>
<comment type="function">
    <text evidence="3">Accelerates the degradation of transcripts by removing pyrophosphate from the 5'-end of triphosphorylated RNA, leading to a more labile monophosphorylated state that can stimulate subsequent ribonuclease cleavage.</text>
</comment>
<keyword evidence="2 3" id="KW-0378">Hydrolase</keyword>
<reference evidence="5 6" key="1">
    <citation type="submission" date="2019-12" db="EMBL/GenBank/DDBJ databases">
        <title>Complete genome sequence of Algicella marina strain 9Alg 56(T) isolated from the red alga Tichocarpus crinitus.</title>
        <authorList>
            <person name="Kim S.-G."/>
            <person name="Nedashkovskaya O.I."/>
        </authorList>
    </citation>
    <scope>NUCLEOTIDE SEQUENCE [LARGE SCALE GENOMIC DNA]</scope>
    <source>
        <strain evidence="5 6">9Alg 56</strain>
    </source>
</reference>
<dbReference type="EMBL" id="CP046620">
    <property type="protein sequence ID" value="QHQ36141.1"/>
    <property type="molecule type" value="Genomic_DNA"/>
</dbReference>
<evidence type="ECO:0000313" key="5">
    <source>
        <dbReference type="EMBL" id="QHQ36141.1"/>
    </source>
</evidence>
<dbReference type="GO" id="GO:0008893">
    <property type="term" value="F:guanosine-3',5'-bis(diphosphate) 3'-diphosphatase activity"/>
    <property type="evidence" value="ECO:0007669"/>
    <property type="project" value="TreeGrafter"/>
</dbReference>
<dbReference type="GO" id="GO:0019693">
    <property type="term" value="P:ribose phosphate metabolic process"/>
    <property type="evidence" value="ECO:0007669"/>
    <property type="project" value="TreeGrafter"/>
</dbReference>
<dbReference type="InterPro" id="IPR015797">
    <property type="entry name" value="NUDIX_hydrolase-like_dom_sf"/>
</dbReference>
<name>A0A6P1T316_9RHOB</name>
<comment type="cofactor">
    <cofactor evidence="3">
        <name>a divalent metal cation</name>
        <dbReference type="ChEBI" id="CHEBI:60240"/>
    </cofactor>
</comment>
<sequence>MTPEEIDNLPYRPCVGVVVLNDDGQIFGGERIDTPGAWQMPQGGIDKGESARDAALRELVEETSIPAVAVAIVGESAGWLRYDLPAEVIPHRWQGRYRGQEQKWFLMQFSGQDSDVRIDTVDPEFSRWQWMSSEEMLESIVPFKRSLYADVFREFNLS</sequence>
<dbReference type="InterPro" id="IPR020476">
    <property type="entry name" value="Nudix_hydrolase"/>
</dbReference>
<dbReference type="KEGG" id="amaq:GO499_13675"/>
<dbReference type="Gene3D" id="3.90.79.10">
    <property type="entry name" value="Nucleoside Triphosphate Pyrophosphohydrolase"/>
    <property type="match status" value="1"/>
</dbReference>
<dbReference type="NCBIfam" id="NF001938">
    <property type="entry name" value="PRK00714.1-5"/>
    <property type="match status" value="1"/>
</dbReference>
<gene>
    <name evidence="3" type="primary">rppH</name>
    <name evidence="3" type="synonym">nudH</name>
    <name evidence="5" type="ORF">GO499_13675</name>
</gene>
<evidence type="ECO:0000259" key="4">
    <source>
        <dbReference type="PROSITE" id="PS51462"/>
    </source>
</evidence>
<dbReference type="PRINTS" id="PR00502">
    <property type="entry name" value="NUDIXFAMILY"/>
</dbReference>
<evidence type="ECO:0000313" key="6">
    <source>
        <dbReference type="Proteomes" id="UP000464495"/>
    </source>
</evidence>
<dbReference type="AlphaFoldDB" id="A0A6P1T316"/>
<comment type="cofactor">
    <cofactor evidence="1">
        <name>Mn(2+)</name>
        <dbReference type="ChEBI" id="CHEBI:29035"/>
    </cofactor>
</comment>
<organism evidence="5 6">
    <name type="scientific">Algicella marina</name>
    <dbReference type="NCBI Taxonomy" id="2683284"/>
    <lineage>
        <taxon>Bacteria</taxon>
        <taxon>Pseudomonadati</taxon>
        <taxon>Pseudomonadota</taxon>
        <taxon>Alphaproteobacteria</taxon>
        <taxon>Rhodobacterales</taxon>
        <taxon>Paracoccaceae</taxon>
        <taxon>Algicella</taxon>
    </lineage>
</organism>
<feature type="short sequence motif" description="Nudix box" evidence="3">
    <location>
        <begin position="43"/>
        <end position="64"/>
    </location>
</feature>
<dbReference type="Proteomes" id="UP000464495">
    <property type="component" value="Chromosome"/>
</dbReference>
<dbReference type="HAMAP" id="MF_00298">
    <property type="entry name" value="Nudix_RppH"/>
    <property type="match status" value="1"/>
</dbReference>
<dbReference type="SUPFAM" id="SSF55811">
    <property type="entry name" value="Nudix"/>
    <property type="match status" value="1"/>
</dbReference>
<dbReference type="InterPro" id="IPR022927">
    <property type="entry name" value="RppH"/>
</dbReference>
<evidence type="ECO:0000256" key="1">
    <source>
        <dbReference type="ARBA" id="ARBA00001936"/>
    </source>
</evidence>
<dbReference type="PROSITE" id="PS51462">
    <property type="entry name" value="NUDIX"/>
    <property type="match status" value="1"/>
</dbReference>
<dbReference type="PANTHER" id="PTHR11839:SF22">
    <property type="entry name" value="NUDIX HYDROLASE 26, CHLOROPLASTIC"/>
    <property type="match status" value="1"/>
</dbReference>
<dbReference type="InterPro" id="IPR000086">
    <property type="entry name" value="NUDIX_hydrolase_dom"/>
</dbReference>
<dbReference type="RefSeq" id="WP_161862692.1">
    <property type="nucleotide sequence ID" value="NZ_CP046620.1"/>
</dbReference>
<dbReference type="PANTHER" id="PTHR11839">
    <property type="entry name" value="UDP/ADP-SUGAR PYROPHOSPHATASE"/>
    <property type="match status" value="1"/>
</dbReference>
<comment type="similarity">
    <text evidence="3">Belongs to the Nudix hydrolase family. RppH subfamily.</text>
</comment>
<dbReference type="CDD" id="cd03671">
    <property type="entry name" value="NUDIX_Ap4A_hydrolase_plant_like"/>
    <property type="match status" value="1"/>
</dbReference>
<dbReference type="NCBIfam" id="NF001937">
    <property type="entry name" value="PRK00714.1-4"/>
    <property type="match status" value="1"/>
</dbReference>
<dbReference type="GO" id="GO:0006753">
    <property type="term" value="P:nucleoside phosphate metabolic process"/>
    <property type="evidence" value="ECO:0007669"/>
    <property type="project" value="TreeGrafter"/>
</dbReference>
<evidence type="ECO:0000256" key="3">
    <source>
        <dbReference type="HAMAP-Rule" id="MF_00298"/>
    </source>
</evidence>
<accession>A0A6P1T316</accession>
<dbReference type="EC" id="3.6.1.-" evidence="3"/>
<keyword evidence="6" id="KW-1185">Reference proteome</keyword>